<dbReference type="OrthoDB" id="1442602at2"/>
<protein>
    <submittedName>
        <fullName evidence="1">Ribonuclease Z</fullName>
    </submittedName>
</protein>
<evidence type="ECO:0000313" key="1">
    <source>
        <dbReference type="EMBL" id="RKN78020.1"/>
    </source>
</evidence>
<dbReference type="EMBL" id="RBCJ01000005">
    <property type="protein sequence ID" value="RKN78020.1"/>
    <property type="molecule type" value="Genomic_DNA"/>
</dbReference>
<organism evidence="1 2">
    <name type="scientific">Ulvibacterium marinum</name>
    <dbReference type="NCBI Taxonomy" id="2419782"/>
    <lineage>
        <taxon>Bacteria</taxon>
        <taxon>Pseudomonadati</taxon>
        <taxon>Bacteroidota</taxon>
        <taxon>Flavobacteriia</taxon>
        <taxon>Flavobacteriales</taxon>
        <taxon>Flavobacteriaceae</taxon>
        <taxon>Ulvibacterium</taxon>
    </lineage>
</organism>
<sequence length="110" mass="12821">MIFDREGNTIVVHQENISLKQFLENLNSSYQEIKNNNVIINLFSFSDLSSGDILEFLDFSNRHRASKKSFVLVTDKVSFDQVPDEICVVPTLREAYDIIEMEEIERDLDF</sequence>
<keyword evidence="2" id="KW-1185">Reference proteome</keyword>
<name>A0A3B0BYT9_9FLAO</name>
<gene>
    <name evidence="1" type="ORF">D7Z94_22690</name>
</gene>
<dbReference type="Proteomes" id="UP000276603">
    <property type="component" value="Unassembled WGS sequence"/>
</dbReference>
<reference evidence="1 2" key="1">
    <citation type="submission" date="2018-10" db="EMBL/GenBank/DDBJ databases">
        <title>Ulvibacterium marinum gen. nov., sp. nov., a novel marine bacterium of the family Flavobacteriaceae, isolated from a culture of the green alga Ulva prolifera.</title>
        <authorList>
            <person name="Zhang Z."/>
        </authorList>
    </citation>
    <scope>NUCLEOTIDE SEQUENCE [LARGE SCALE GENOMIC DNA]</scope>
    <source>
        <strain evidence="1 2">CCMM003</strain>
    </source>
</reference>
<comment type="caution">
    <text evidence="1">The sequence shown here is derived from an EMBL/GenBank/DDBJ whole genome shotgun (WGS) entry which is preliminary data.</text>
</comment>
<proteinExistence type="predicted"/>
<evidence type="ECO:0000313" key="2">
    <source>
        <dbReference type="Proteomes" id="UP000276603"/>
    </source>
</evidence>
<accession>A0A3B0BYT9</accession>
<dbReference type="AlphaFoldDB" id="A0A3B0BYT9"/>
<dbReference type="RefSeq" id="WP_120713917.1">
    <property type="nucleotide sequence ID" value="NZ_RBCJ01000005.1"/>
</dbReference>